<reference evidence="1" key="2">
    <citation type="submission" date="2020-11" db="EMBL/GenBank/DDBJ databases">
        <authorList>
            <person name="McCartney M.A."/>
            <person name="Auch B."/>
            <person name="Kono T."/>
            <person name="Mallez S."/>
            <person name="Becker A."/>
            <person name="Gohl D.M."/>
            <person name="Silverstein K.A.T."/>
            <person name="Koren S."/>
            <person name="Bechman K.B."/>
            <person name="Herman A."/>
            <person name="Abrahante J.E."/>
            <person name="Garbe J."/>
        </authorList>
    </citation>
    <scope>NUCLEOTIDE SEQUENCE</scope>
    <source>
        <strain evidence="1">Duluth1</strain>
        <tissue evidence="1">Whole animal</tissue>
    </source>
</reference>
<evidence type="ECO:0000313" key="1">
    <source>
        <dbReference type="EMBL" id="KAH3801951.1"/>
    </source>
</evidence>
<comment type="caution">
    <text evidence="1">The sequence shown here is derived from an EMBL/GenBank/DDBJ whole genome shotgun (WGS) entry which is preliminary data.</text>
</comment>
<sequence>MLLYLKFQVATDQEPKASTSTSAQYIYINDSVIKGYHIFKIKPPQVIEPLLIVDREYGNIHDHDSCLVWVPNLDSFPVELHHISTDEARFLKLSDIAGLPIGHVPRGLGGCFRKILDDNDNIFAKVTGEPTQSFPPWPAPNEKGGGAVIPCTYIIKTKSVDTTLAFVKSAIQKMEERLVMNVTVGK</sequence>
<accession>A0A9D4J6T1</accession>
<evidence type="ECO:0000313" key="2">
    <source>
        <dbReference type="Proteomes" id="UP000828390"/>
    </source>
</evidence>
<reference evidence="1" key="1">
    <citation type="journal article" date="2019" name="bioRxiv">
        <title>The Genome of the Zebra Mussel, Dreissena polymorpha: A Resource for Invasive Species Research.</title>
        <authorList>
            <person name="McCartney M.A."/>
            <person name="Auch B."/>
            <person name="Kono T."/>
            <person name="Mallez S."/>
            <person name="Zhang Y."/>
            <person name="Obille A."/>
            <person name="Becker A."/>
            <person name="Abrahante J.E."/>
            <person name="Garbe J."/>
            <person name="Badalamenti J.P."/>
            <person name="Herman A."/>
            <person name="Mangelson H."/>
            <person name="Liachko I."/>
            <person name="Sullivan S."/>
            <person name="Sone E.D."/>
            <person name="Koren S."/>
            <person name="Silverstein K.A.T."/>
            <person name="Beckman K.B."/>
            <person name="Gohl D.M."/>
        </authorList>
    </citation>
    <scope>NUCLEOTIDE SEQUENCE</scope>
    <source>
        <strain evidence="1">Duluth1</strain>
        <tissue evidence="1">Whole animal</tissue>
    </source>
</reference>
<protein>
    <submittedName>
        <fullName evidence="1">Uncharacterized protein</fullName>
    </submittedName>
</protein>
<gene>
    <name evidence="1" type="ORF">DPMN_155616</name>
</gene>
<dbReference type="EMBL" id="JAIWYP010000007">
    <property type="protein sequence ID" value="KAH3801951.1"/>
    <property type="molecule type" value="Genomic_DNA"/>
</dbReference>
<dbReference type="AlphaFoldDB" id="A0A9D4J6T1"/>
<dbReference type="Proteomes" id="UP000828390">
    <property type="component" value="Unassembled WGS sequence"/>
</dbReference>
<keyword evidence="2" id="KW-1185">Reference proteome</keyword>
<organism evidence="1 2">
    <name type="scientific">Dreissena polymorpha</name>
    <name type="common">Zebra mussel</name>
    <name type="synonym">Mytilus polymorpha</name>
    <dbReference type="NCBI Taxonomy" id="45954"/>
    <lineage>
        <taxon>Eukaryota</taxon>
        <taxon>Metazoa</taxon>
        <taxon>Spiralia</taxon>
        <taxon>Lophotrochozoa</taxon>
        <taxon>Mollusca</taxon>
        <taxon>Bivalvia</taxon>
        <taxon>Autobranchia</taxon>
        <taxon>Heteroconchia</taxon>
        <taxon>Euheterodonta</taxon>
        <taxon>Imparidentia</taxon>
        <taxon>Neoheterodontei</taxon>
        <taxon>Myida</taxon>
        <taxon>Dreissenoidea</taxon>
        <taxon>Dreissenidae</taxon>
        <taxon>Dreissena</taxon>
    </lineage>
</organism>
<proteinExistence type="predicted"/>
<name>A0A9D4J6T1_DREPO</name>